<dbReference type="VEuPathDB" id="ToxoDB:CSUI_007480"/>
<keyword evidence="2" id="KW-1185">Reference proteome</keyword>
<organism evidence="1 2">
    <name type="scientific">Cystoisospora suis</name>
    <dbReference type="NCBI Taxonomy" id="483139"/>
    <lineage>
        <taxon>Eukaryota</taxon>
        <taxon>Sar</taxon>
        <taxon>Alveolata</taxon>
        <taxon>Apicomplexa</taxon>
        <taxon>Conoidasida</taxon>
        <taxon>Coccidia</taxon>
        <taxon>Eucoccidiorida</taxon>
        <taxon>Eimeriorina</taxon>
        <taxon>Sarcocystidae</taxon>
        <taxon>Cystoisospora</taxon>
    </lineage>
</organism>
<evidence type="ECO:0000313" key="1">
    <source>
        <dbReference type="EMBL" id="PHJ18693.1"/>
    </source>
</evidence>
<dbReference type="RefSeq" id="XP_067920399.1">
    <property type="nucleotide sequence ID" value="XM_068067625.1"/>
</dbReference>
<reference evidence="1 2" key="1">
    <citation type="journal article" date="2017" name="Int. J. Parasitol.">
        <title>The genome of the protozoan parasite Cystoisospora suis and a reverse vaccinology approach to identify vaccine candidates.</title>
        <authorList>
            <person name="Palmieri N."/>
            <person name="Shrestha A."/>
            <person name="Ruttkowski B."/>
            <person name="Beck T."/>
            <person name="Vogl C."/>
            <person name="Tomley F."/>
            <person name="Blake D.P."/>
            <person name="Joachim A."/>
        </authorList>
    </citation>
    <scope>NUCLEOTIDE SEQUENCE [LARGE SCALE GENOMIC DNA]</scope>
    <source>
        <strain evidence="1 2">Wien I</strain>
    </source>
</reference>
<dbReference type="AlphaFoldDB" id="A0A2C6KQS4"/>
<evidence type="ECO:0000313" key="2">
    <source>
        <dbReference type="Proteomes" id="UP000221165"/>
    </source>
</evidence>
<sequence>MNRKHSGIVQQKVIRKKQNVAALHSFSPRHSRLQTGSNGGKLLGPLINVCHNDRTVLTEKGAGPPLHFTFFFLETS</sequence>
<name>A0A2C6KQS4_9APIC</name>
<dbReference type="Proteomes" id="UP000221165">
    <property type="component" value="Unassembled WGS sequence"/>
</dbReference>
<dbReference type="EMBL" id="MIGC01003947">
    <property type="protein sequence ID" value="PHJ18693.1"/>
    <property type="molecule type" value="Genomic_DNA"/>
</dbReference>
<accession>A0A2C6KQS4</accession>
<comment type="caution">
    <text evidence="1">The sequence shown here is derived from an EMBL/GenBank/DDBJ whole genome shotgun (WGS) entry which is preliminary data.</text>
</comment>
<protein>
    <submittedName>
        <fullName evidence="1">Uncharacterized protein</fullName>
    </submittedName>
</protein>
<proteinExistence type="predicted"/>
<gene>
    <name evidence="1" type="ORF">CSUI_007480</name>
</gene>
<dbReference type="GeneID" id="94430836"/>